<organism evidence="11">
    <name type="scientific">Sipha flava</name>
    <name type="common">yellow sugarcane aphid</name>
    <dbReference type="NCBI Taxonomy" id="143950"/>
    <lineage>
        <taxon>Eukaryota</taxon>
        <taxon>Metazoa</taxon>
        <taxon>Ecdysozoa</taxon>
        <taxon>Arthropoda</taxon>
        <taxon>Hexapoda</taxon>
        <taxon>Insecta</taxon>
        <taxon>Pterygota</taxon>
        <taxon>Neoptera</taxon>
        <taxon>Paraneoptera</taxon>
        <taxon>Hemiptera</taxon>
        <taxon>Sternorrhyncha</taxon>
        <taxon>Aphidomorpha</taxon>
        <taxon>Aphidoidea</taxon>
        <taxon>Aphididae</taxon>
        <taxon>Sipha</taxon>
    </lineage>
</organism>
<evidence type="ECO:0000313" key="13">
    <source>
        <dbReference type="RefSeq" id="XP_025413499.1"/>
    </source>
</evidence>
<dbReference type="GO" id="GO:0043161">
    <property type="term" value="P:proteasome-mediated ubiquitin-dependent protein catabolic process"/>
    <property type="evidence" value="ECO:0007669"/>
    <property type="project" value="TreeGrafter"/>
</dbReference>
<keyword evidence="5" id="KW-0597">Phosphoprotein</keyword>
<evidence type="ECO:0000256" key="10">
    <source>
        <dbReference type="SAM" id="MobiDB-lite"/>
    </source>
</evidence>
<reference evidence="13" key="2">
    <citation type="submission" date="2025-04" db="UniProtKB">
        <authorList>
            <consortium name="RefSeq"/>
        </authorList>
    </citation>
    <scope>IDENTIFICATION</scope>
    <source>
        <tissue evidence="13">Whole body</tissue>
    </source>
</reference>
<evidence type="ECO:0000313" key="12">
    <source>
        <dbReference type="Proteomes" id="UP000694846"/>
    </source>
</evidence>
<feature type="compositionally biased region" description="Polar residues" evidence="10">
    <location>
        <begin position="99"/>
        <end position="109"/>
    </location>
</feature>
<evidence type="ECO:0000256" key="8">
    <source>
        <dbReference type="ARBA" id="ARBA00023242"/>
    </source>
</evidence>
<dbReference type="EMBL" id="GGMS01011880">
    <property type="protein sequence ID" value="MBY81083.1"/>
    <property type="molecule type" value="Transcribed_RNA"/>
</dbReference>
<dbReference type="GO" id="GO:0016567">
    <property type="term" value="P:protein ubiquitination"/>
    <property type="evidence" value="ECO:0007669"/>
    <property type="project" value="InterPro"/>
</dbReference>
<name>A0A2S2QTU4_9HEMI</name>
<comment type="subcellular location">
    <subcellularLocation>
        <location evidence="2">Nucleus</location>
    </subcellularLocation>
</comment>
<evidence type="ECO:0000256" key="6">
    <source>
        <dbReference type="ARBA" id="ARBA00022843"/>
    </source>
</evidence>
<dbReference type="GO" id="GO:0005634">
    <property type="term" value="C:nucleus"/>
    <property type="evidence" value="ECO:0007669"/>
    <property type="project" value="UniProtKB-SubCell"/>
</dbReference>
<reference evidence="11" key="1">
    <citation type="submission" date="2018-04" db="EMBL/GenBank/DDBJ databases">
        <title>Transcriptome assembly of Sipha flava.</title>
        <authorList>
            <person name="Scully E.D."/>
            <person name="Geib S.M."/>
            <person name="Palmer N.A."/>
            <person name="Koch K."/>
            <person name="Bradshaw J."/>
            <person name="Heng-Moss T."/>
            <person name="Sarath G."/>
        </authorList>
    </citation>
    <scope>NUCLEOTIDE SEQUENCE</scope>
</reference>
<evidence type="ECO:0000256" key="4">
    <source>
        <dbReference type="ARBA" id="ARBA00022059"/>
    </source>
</evidence>
<dbReference type="PANTHER" id="PTHR16523:SF6">
    <property type="entry name" value="PEST PROTEOLYTIC SIGNAL-CONTAINING NUCLEAR PROTEIN"/>
    <property type="match status" value="1"/>
</dbReference>
<evidence type="ECO:0000256" key="9">
    <source>
        <dbReference type="ARBA" id="ARBA00023306"/>
    </source>
</evidence>
<protein>
    <recommendedName>
        <fullName evidence="4">PEST proteolytic signal-containing nuclear protein</fullName>
    </recommendedName>
</protein>
<dbReference type="OrthoDB" id="10068198at2759"/>
<evidence type="ECO:0000256" key="1">
    <source>
        <dbReference type="ARBA" id="ARBA00002646"/>
    </source>
</evidence>
<dbReference type="RefSeq" id="XP_025413499.1">
    <property type="nucleotide sequence ID" value="XM_025557714.1"/>
</dbReference>
<accession>A0A2S2QTU4</accession>
<dbReference type="InterPro" id="IPR029169">
    <property type="entry name" value="PCNP"/>
</dbReference>
<evidence type="ECO:0000256" key="3">
    <source>
        <dbReference type="ARBA" id="ARBA00011097"/>
    </source>
</evidence>
<sequence length="138" mass="15211">MSKRLSIEIENSSKDSDDSKEKQQPDKKQKLSFGMMKKSFPAKTGIKIKLNSPATKEPPVLPKPASKSVAAVFGDVSDDEPEEMPKEARMRMRNIGRDTPTSAGPNSFGKTKHGFCNTGKLMEKTLKEATNALINDKK</sequence>
<gene>
    <name evidence="11" type="primary">PCNP</name>
    <name evidence="13" type="synonym">LOC112685746</name>
    <name evidence="11" type="ORF">g.72310</name>
</gene>
<dbReference type="Proteomes" id="UP000694846">
    <property type="component" value="Unplaced"/>
</dbReference>
<proteinExistence type="predicted"/>
<dbReference type="PANTHER" id="PTHR16523">
    <property type="entry name" value="PEST PROTEOLYTIC SIGNAL-CONTAINING NUCLEAR PROTEIN"/>
    <property type="match status" value="1"/>
</dbReference>
<evidence type="ECO:0000313" key="11">
    <source>
        <dbReference type="EMBL" id="MBY81083.1"/>
    </source>
</evidence>
<keyword evidence="12" id="KW-1185">Reference proteome</keyword>
<feature type="region of interest" description="Disordered" evidence="10">
    <location>
        <begin position="1"/>
        <end position="86"/>
    </location>
</feature>
<keyword evidence="7" id="KW-0007">Acetylation</keyword>
<comment type="subunit">
    <text evidence="3">Interacts with UHRF2/NIRF.</text>
</comment>
<dbReference type="AlphaFoldDB" id="A0A2S2QTU4"/>
<evidence type="ECO:0000256" key="5">
    <source>
        <dbReference type="ARBA" id="ARBA00022553"/>
    </source>
</evidence>
<keyword evidence="8" id="KW-0539">Nucleus</keyword>
<keyword evidence="6" id="KW-0832">Ubl conjugation</keyword>
<dbReference type="Pfam" id="PF15473">
    <property type="entry name" value="PCNP"/>
    <property type="match status" value="1"/>
</dbReference>
<evidence type="ECO:0000256" key="7">
    <source>
        <dbReference type="ARBA" id="ARBA00022990"/>
    </source>
</evidence>
<keyword evidence="9" id="KW-0131">Cell cycle</keyword>
<feature type="compositionally biased region" description="Basic and acidic residues" evidence="10">
    <location>
        <begin position="1"/>
        <end position="29"/>
    </location>
</feature>
<evidence type="ECO:0000256" key="2">
    <source>
        <dbReference type="ARBA" id="ARBA00004123"/>
    </source>
</evidence>
<comment type="function">
    <text evidence="1">May be involved in cell cycle regulation.</text>
</comment>
<feature type="region of interest" description="Disordered" evidence="10">
    <location>
        <begin position="96"/>
        <end position="115"/>
    </location>
</feature>